<dbReference type="InterPro" id="IPR002110">
    <property type="entry name" value="Ankyrin_rpt"/>
</dbReference>
<dbReference type="InterPro" id="IPR036770">
    <property type="entry name" value="Ankyrin_rpt-contain_sf"/>
</dbReference>
<sequence>MQQGPKNSRAQRSSSRELDGYRDLITLWLLTERKTQKEVCDLLKEHPFNIDITVKQLEYRLRCWGVRKNITKAEYQHINKEITNRIMEVQKDTEVTFQDLRVGHKKLQKANQRYGLQSPEFVARMTGSRGSVSNGEILVPSSSAEVKPQTVVRCGTPPLEADLRWARLRALRLDTLPIAEFSQNLPEAIGKYLSKEQQHLDTLLFSSFITQYEIDNVSRLHSRGPLDRFETQMINMAPGDISRQIISLRSNSMHNISGFSELGHLPEMNSIDDRQRLNPIEIYREEGTMIRYSDAQSPKQALKLLQSVVYTMSNNLYDHWETDMIMSFVMENDCFGVIQCLLEQPGETAKAFGEAMLRAALYDYRLPECAWMARRLFEIGVTLPQSEFFELLIDWHTGIKATKLIISHTPEVQWLQLVDDLIRSGPYDTRWIEFTKDTVITVGGYAELSDPWVALIQATFSILDKLMRMNSDASGIESMIRSWLHNDVISLDNIFQWLNEILGLQFSRVLELLLQMPEMRPLIRQQRFLTLAIHCVDLKLVRASIDCGADVNALSPSDSNAPLVTILLLLNSSRISKMTPLARIARYLISHGANVDFRFNPVLADSNRTKPHNALFSKLPAKLQMIENILSFYHPDHSYDRISLLELAIAVQSEKMVDLIVKHMKGPLPNPRLPIFTITASYQRAPLIGLDDQASITEASKTKGFLAGCLWAKRFDIIEEIARSRQIRDQLSDELLFLLRHGFYSNITFEDFEILTERLPLNSAALEAVVTAGLRNNGDESVQATLVVWDVNMALCQRKFKLAETWRRVSKFLRYTSDFAQTLGPDFLNQFSIQIHGPLALARSCWCDIVEDGCEEGQRESFDEFIVQVEERLLQYGVSQVDLFSDYHGFDICIWKECHNCYLLRLQQFIDSGLDINSKNKYGNRILSAQWLYQPAALETLKKVVGMAGASIDAFAYPEPSPLLLAVQFENLAAVEFLLDGRDCKPSIDSPGVVDIRSGPALAIPVWADPDNQWARKYIATPLVLAAALGSLDITVFLLVRGANVNLSVPHSVTALEAAAMSGRRDIVEALLNAGATQAATALERTPAEFTAIRGVLAKHISGASALQARLQ</sequence>
<dbReference type="Pfam" id="PF14420">
    <property type="entry name" value="Clr5"/>
    <property type="match status" value="1"/>
</dbReference>
<evidence type="ECO:0000313" key="6">
    <source>
        <dbReference type="Proteomes" id="UP001375240"/>
    </source>
</evidence>
<keyword evidence="1" id="KW-0677">Repeat</keyword>
<dbReference type="PANTHER" id="PTHR24126">
    <property type="entry name" value="ANKYRIN REPEAT, PH AND SEC7 DOMAIN CONTAINING PROTEIN SECG-RELATED"/>
    <property type="match status" value="1"/>
</dbReference>
<accession>A0AAV9U3Z1</accession>
<feature type="domain" description="Clr5" evidence="4">
    <location>
        <begin position="16"/>
        <end position="68"/>
    </location>
</feature>
<evidence type="ECO:0000259" key="4">
    <source>
        <dbReference type="Pfam" id="PF14420"/>
    </source>
</evidence>
<dbReference type="InterPro" id="IPR025676">
    <property type="entry name" value="Clr5_dom"/>
</dbReference>
<dbReference type="Proteomes" id="UP001375240">
    <property type="component" value="Unassembled WGS sequence"/>
</dbReference>
<evidence type="ECO:0000256" key="2">
    <source>
        <dbReference type="ARBA" id="ARBA00023043"/>
    </source>
</evidence>
<evidence type="ECO:0000313" key="5">
    <source>
        <dbReference type="EMBL" id="KAK6335532.1"/>
    </source>
</evidence>
<evidence type="ECO:0000256" key="3">
    <source>
        <dbReference type="PROSITE-ProRule" id="PRU00023"/>
    </source>
</evidence>
<keyword evidence="6" id="KW-1185">Reference proteome</keyword>
<name>A0AAV9U3Z1_9PEZI</name>
<feature type="repeat" description="ANK" evidence="3">
    <location>
        <begin position="1021"/>
        <end position="1050"/>
    </location>
</feature>
<dbReference type="PANTHER" id="PTHR24126:SF14">
    <property type="entry name" value="ANK_REP_REGION DOMAIN-CONTAINING PROTEIN"/>
    <property type="match status" value="1"/>
</dbReference>
<dbReference type="PROSITE" id="PS50088">
    <property type="entry name" value="ANK_REPEAT"/>
    <property type="match status" value="2"/>
</dbReference>
<feature type="repeat" description="ANK" evidence="3">
    <location>
        <begin position="1051"/>
        <end position="1076"/>
    </location>
</feature>
<keyword evidence="2 3" id="KW-0040">ANK repeat</keyword>
<dbReference type="SMART" id="SM00248">
    <property type="entry name" value="ANK"/>
    <property type="match status" value="5"/>
</dbReference>
<comment type="caution">
    <text evidence="5">The sequence shown here is derived from an EMBL/GenBank/DDBJ whole genome shotgun (WGS) entry which is preliminary data.</text>
</comment>
<dbReference type="EMBL" id="JAVHNQ010000012">
    <property type="protein sequence ID" value="KAK6335532.1"/>
    <property type="molecule type" value="Genomic_DNA"/>
</dbReference>
<dbReference type="Gene3D" id="1.25.40.20">
    <property type="entry name" value="Ankyrin repeat-containing domain"/>
    <property type="match status" value="3"/>
</dbReference>
<proteinExistence type="predicted"/>
<dbReference type="AlphaFoldDB" id="A0AAV9U3Z1"/>
<dbReference type="Pfam" id="PF12796">
    <property type="entry name" value="Ank_2"/>
    <property type="match status" value="1"/>
</dbReference>
<reference evidence="5 6" key="1">
    <citation type="submission" date="2019-10" db="EMBL/GenBank/DDBJ databases">
        <authorList>
            <person name="Palmer J.M."/>
        </authorList>
    </citation>
    <scope>NUCLEOTIDE SEQUENCE [LARGE SCALE GENOMIC DNA]</scope>
    <source>
        <strain evidence="5 6">TWF696</strain>
    </source>
</reference>
<organism evidence="5 6">
    <name type="scientific">Orbilia brochopaga</name>
    <dbReference type="NCBI Taxonomy" id="3140254"/>
    <lineage>
        <taxon>Eukaryota</taxon>
        <taxon>Fungi</taxon>
        <taxon>Dikarya</taxon>
        <taxon>Ascomycota</taxon>
        <taxon>Pezizomycotina</taxon>
        <taxon>Orbiliomycetes</taxon>
        <taxon>Orbiliales</taxon>
        <taxon>Orbiliaceae</taxon>
        <taxon>Orbilia</taxon>
    </lineage>
</organism>
<evidence type="ECO:0000256" key="1">
    <source>
        <dbReference type="ARBA" id="ARBA00022737"/>
    </source>
</evidence>
<gene>
    <name evidence="5" type="ORF">TWF696_002305</name>
</gene>
<dbReference type="PROSITE" id="PS50297">
    <property type="entry name" value="ANK_REP_REGION"/>
    <property type="match status" value="1"/>
</dbReference>
<protein>
    <recommendedName>
        <fullName evidence="4">Clr5 domain-containing protein</fullName>
    </recommendedName>
</protein>
<dbReference type="SUPFAM" id="SSF48403">
    <property type="entry name" value="Ankyrin repeat"/>
    <property type="match status" value="1"/>
</dbReference>